<name>A0A7M6DP47_9CNID</name>
<evidence type="ECO:0000313" key="11">
    <source>
        <dbReference type="Proteomes" id="UP000594262"/>
    </source>
</evidence>
<dbReference type="Proteomes" id="UP000594262">
    <property type="component" value="Unplaced"/>
</dbReference>
<dbReference type="SMART" id="SM00091">
    <property type="entry name" value="PAS"/>
    <property type="match status" value="2"/>
</dbReference>
<sequence>MWLGVGFPDMYSSHHVTQNDQYLPPHHTPMSEHPSMITDYNPPVMNDFVHFHHQMLTSANSMMSNNHHHPINTRDIRPNINSNLAPVRNSGRGERRSDRRYRGGGSAGRGSRASGDRTYNQSVNPSKRHRDRLNSELDNLAKLLPFPEDVIARLDKLSILRLSVSFLRNKNFFKGAVNDKKDSTANGKTEVTASKNDNRFNHFLNKALDGFILVVTVDGEIFFASESVKDYLGYSQSSVLHQSLETFVHNDDKDELLLYIKSISSKKIVELDENNQDLMDDDMFKKEHEFIVRLKSVLNNGTSDMYKPFKITGRIRKLNMQQDIVNLKYALFATCTPARTSVSVLEIRMKSTLFCSKNRIDLSFLDLDARGKEYFGYSKKDIFGRSSYVMVHRLDVQHVRCKHTEIVTCGKTSIGTFRLKNKNNEWNWLSGYGRVLYKNGKPDYMVTTNRVLSEEEGRAMMKLRDEADRKALEALGLVEPEEESKALELGFPKRHPGPMSASLSTSSADEEGIPMPLGNFLEGLAQNPPDFEKVGAAGMPFDTKMITDDRVP</sequence>
<dbReference type="InterPro" id="IPR036638">
    <property type="entry name" value="HLH_DNA-bd_sf"/>
</dbReference>
<dbReference type="Pfam" id="PF00989">
    <property type="entry name" value="PAS"/>
    <property type="match status" value="1"/>
</dbReference>
<feature type="domain" description="BHLH" evidence="9">
    <location>
        <begin position="117"/>
        <end position="170"/>
    </location>
</feature>
<keyword evidence="4" id="KW-0238">DNA-binding</keyword>
<evidence type="ECO:0000256" key="1">
    <source>
        <dbReference type="ARBA" id="ARBA00004123"/>
    </source>
</evidence>
<organism evidence="10 11">
    <name type="scientific">Clytia hemisphaerica</name>
    <dbReference type="NCBI Taxonomy" id="252671"/>
    <lineage>
        <taxon>Eukaryota</taxon>
        <taxon>Metazoa</taxon>
        <taxon>Cnidaria</taxon>
        <taxon>Hydrozoa</taxon>
        <taxon>Hydroidolina</taxon>
        <taxon>Leptothecata</taxon>
        <taxon>Obeliida</taxon>
        <taxon>Clytiidae</taxon>
        <taxon>Clytia</taxon>
    </lineage>
</organism>
<evidence type="ECO:0000256" key="2">
    <source>
        <dbReference type="ARBA" id="ARBA00022737"/>
    </source>
</evidence>
<feature type="domain" description="PAS" evidence="8">
    <location>
        <begin position="196"/>
        <end position="267"/>
    </location>
</feature>
<dbReference type="PROSITE" id="PS50112">
    <property type="entry name" value="PAS"/>
    <property type="match status" value="1"/>
</dbReference>
<evidence type="ECO:0000259" key="9">
    <source>
        <dbReference type="PROSITE" id="PS50888"/>
    </source>
</evidence>
<dbReference type="PANTHER" id="PTHR23043">
    <property type="entry name" value="HYPOXIA-INDUCIBLE FACTOR 1 ALPHA"/>
    <property type="match status" value="1"/>
</dbReference>
<dbReference type="PANTHER" id="PTHR23043:SF17">
    <property type="entry name" value="PROTEIN SIMILAR"/>
    <property type="match status" value="1"/>
</dbReference>
<evidence type="ECO:0000256" key="4">
    <source>
        <dbReference type="ARBA" id="ARBA00023125"/>
    </source>
</evidence>
<dbReference type="OrthoDB" id="7788762at2759"/>
<dbReference type="Gene3D" id="3.30.450.20">
    <property type="entry name" value="PAS domain"/>
    <property type="match status" value="2"/>
</dbReference>
<dbReference type="AlphaFoldDB" id="A0A7M6DP47"/>
<evidence type="ECO:0000256" key="5">
    <source>
        <dbReference type="ARBA" id="ARBA00023163"/>
    </source>
</evidence>
<dbReference type="InterPro" id="IPR013655">
    <property type="entry name" value="PAS_fold_3"/>
</dbReference>
<protein>
    <submittedName>
        <fullName evidence="10">Uncharacterized protein</fullName>
    </submittedName>
</protein>
<dbReference type="SUPFAM" id="SSF47459">
    <property type="entry name" value="HLH, helix-loop-helix DNA-binding domain"/>
    <property type="match status" value="1"/>
</dbReference>
<reference evidence="10" key="1">
    <citation type="submission" date="2021-01" db="UniProtKB">
        <authorList>
            <consortium name="EnsemblMetazoa"/>
        </authorList>
    </citation>
    <scope>IDENTIFICATION</scope>
</reference>
<dbReference type="CDD" id="cd19696">
    <property type="entry name" value="bHLH-PAS_AhR_like"/>
    <property type="match status" value="1"/>
</dbReference>
<dbReference type="GO" id="GO:0005634">
    <property type="term" value="C:nucleus"/>
    <property type="evidence" value="ECO:0007669"/>
    <property type="project" value="UniProtKB-SubCell"/>
</dbReference>
<dbReference type="GO" id="GO:0000981">
    <property type="term" value="F:DNA-binding transcription factor activity, RNA polymerase II-specific"/>
    <property type="evidence" value="ECO:0007669"/>
    <property type="project" value="TreeGrafter"/>
</dbReference>
<dbReference type="InterPro" id="IPR000014">
    <property type="entry name" value="PAS"/>
</dbReference>
<dbReference type="InterPro" id="IPR013767">
    <property type="entry name" value="PAS_fold"/>
</dbReference>
<keyword evidence="11" id="KW-1185">Reference proteome</keyword>
<dbReference type="GO" id="GO:0000977">
    <property type="term" value="F:RNA polymerase II transcription regulatory region sequence-specific DNA binding"/>
    <property type="evidence" value="ECO:0007669"/>
    <property type="project" value="TreeGrafter"/>
</dbReference>
<dbReference type="CDD" id="cd00130">
    <property type="entry name" value="PAS"/>
    <property type="match status" value="2"/>
</dbReference>
<feature type="region of interest" description="Disordered" evidence="7">
    <location>
        <begin position="62"/>
        <end position="131"/>
    </location>
</feature>
<evidence type="ECO:0000313" key="10">
    <source>
        <dbReference type="EnsemblMetazoa" id="CLYHEMP019356.1"/>
    </source>
</evidence>
<dbReference type="InterPro" id="IPR035965">
    <property type="entry name" value="PAS-like_dom_sf"/>
</dbReference>
<keyword evidence="2" id="KW-0677">Repeat</keyword>
<dbReference type="Gene3D" id="4.10.280.10">
    <property type="entry name" value="Helix-loop-helix DNA-binding domain"/>
    <property type="match status" value="1"/>
</dbReference>
<proteinExistence type="predicted"/>
<accession>A0A7M6DP47</accession>
<dbReference type="SUPFAM" id="SSF55785">
    <property type="entry name" value="PYP-like sensor domain (PAS domain)"/>
    <property type="match status" value="2"/>
</dbReference>
<feature type="region of interest" description="Disordered" evidence="7">
    <location>
        <begin position="489"/>
        <end position="536"/>
    </location>
</feature>
<keyword evidence="6" id="KW-0539">Nucleus</keyword>
<dbReference type="Pfam" id="PF08447">
    <property type="entry name" value="PAS_3"/>
    <property type="match status" value="1"/>
</dbReference>
<evidence type="ECO:0000256" key="7">
    <source>
        <dbReference type="SAM" id="MobiDB-lite"/>
    </source>
</evidence>
<dbReference type="EnsemblMetazoa" id="CLYHEMT019356.1">
    <property type="protein sequence ID" value="CLYHEMP019356.1"/>
    <property type="gene ID" value="CLYHEMG019356"/>
</dbReference>
<dbReference type="InterPro" id="IPR011598">
    <property type="entry name" value="bHLH_dom"/>
</dbReference>
<dbReference type="SMART" id="SM00353">
    <property type="entry name" value="HLH"/>
    <property type="match status" value="1"/>
</dbReference>
<dbReference type="GO" id="GO:0046983">
    <property type="term" value="F:protein dimerization activity"/>
    <property type="evidence" value="ECO:0007669"/>
    <property type="project" value="InterPro"/>
</dbReference>
<feature type="compositionally biased region" description="Basic and acidic residues" evidence="7">
    <location>
        <begin position="91"/>
        <end position="101"/>
    </location>
</feature>
<evidence type="ECO:0000259" key="8">
    <source>
        <dbReference type="PROSITE" id="PS50112"/>
    </source>
</evidence>
<comment type="subcellular location">
    <subcellularLocation>
        <location evidence="1">Nucleus</location>
    </subcellularLocation>
</comment>
<evidence type="ECO:0000256" key="3">
    <source>
        <dbReference type="ARBA" id="ARBA00023015"/>
    </source>
</evidence>
<keyword evidence="5" id="KW-0804">Transcription</keyword>
<dbReference type="PROSITE" id="PS50888">
    <property type="entry name" value="BHLH"/>
    <property type="match status" value="1"/>
</dbReference>
<keyword evidence="3" id="KW-0805">Transcription regulation</keyword>
<dbReference type="Pfam" id="PF00010">
    <property type="entry name" value="HLH"/>
    <property type="match status" value="1"/>
</dbReference>
<dbReference type="NCBIfam" id="TIGR00229">
    <property type="entry name" value="sensory_box"/>
    <property type="match status" value="1"/>
</dbReference>
<evidence type="ECO:0000256" key="6">
    <source>
        <dbReference type="ARBA" id="ARBA00023242"/>
    </source>
</evidence>